<evidence type="ECO:0000313" key="1">
    <source>
        <dbReference type="EMBL" id="OZI26945.1"/>
    </source>
</evidence>
<evidence type="ECO:0008006" key="3">
    <source>
        <dbReference type="Google" id="ProtNLM"/>
    </source>
</evidence>
<organism evidence="1 2">
    <name type="scientific">Bordetella genomosp. 9</name>
    <dbReference type="NCBI Taxonomy" id="1416803"/>
    <lineage>
        <taxon>Bacteria</taxon>
        <taxon>Pseudomonadati</taxon>
        <taxon>Pseudomonadota</taxon>
        <taxon>Betaproteobacteria</taxon>
        <taxon>Burkholderiales</taxon>
        <taxon>Alcaligenaceae</taxon>
        <taxon>Bordetella</taxon>
    </lineage>
</organism>
<dbReference type="EMBL" id="NEVJ01000001">
    <property type="protein sequence ID" value="OZI26945.1"/>
    <property type="molecule type" value="Genomic_DNA"/>
</dbReference>
<sequence length="70" mass="8076">MLLYMRYGRMRLTLGELAIELGIAEGTLRNQISDDKCPVPTYKEGRNRFADVRAVGEYLDQRYHAARQAN</sequence>
<dbReference type="Proteomes" id="UP000216857">
    <property type="component" value="Unassembled WGS sequence"/>
</dbReference>
<accession>A0A261RPQ2</accession>
<proteinExistence type="predicted"/>
<protein>
    <recommendedName>
        <fullName evidence="3">DNA-binding protein</fullName>
    </recommendedName>
</protein>
<comment type="caution">
    <text evidence="1">The sequence shown here is derived from an EMBL/GenBank/DDBJ whole genome shotgun (WGS) entry which is preliminary data.</text>
</comment>
<gene>
    <name evidence="1" type="ORF">CAL26_05825</name>
</gene>
<keyword evidence="2" id="KW-1185">Reference proteome</keyword>
<evidence type="ECO:0000313" key="2">
    <source>
        <dbReference type="Proteomes" id="UP000216857"/>
    </source>
</evidence>
<dbReference type="AlphaFoldDB" id="A0A261RPQ2"/>
<reference evidence="1" key="1">
    <citation type="submission" date="2017-05" db="EMBL/GenBank/DDBJ databases">
        <title>Complete and WGS of Bordetella genogroups.</title>
        <authorList>
            <person name="Spilker T."/>
            <person name="Lipuma J."/>
        </authorList>
    </citation>
    <scope>NUCLEOTIDE SEQUENCE</scope>
    <source>
        <strain evidence="1">AU21707</strain>
    </source>
</reference>
<name>A0A261RPQ2_9BORD</name>